<feature type="transmembrane region" description="Helical" evidence="5">
    <location>
        <begin position="367"/>
        <end position="387"/>
    </location>
</feature>
<proteinExistence type="predicted"/>
<feature type="domain" description="STAS" evidence="7">
    <location>
        <begin position="458"/>
        <end position="575"/>
    </location>
</feature>
<organism evidence="8 9">
    <name type="scientific">Azospirillum doebereinerae</name>
    <dbReference type="NCBI Taxonomy" id="92933"/>
    <lineage>
        <taxon>Bacteria</taxon>
        <taxon>Pseudomonadati</taxon>
        <taxon>Pseudomonadota</taxon>
        <taxon>Alphaproteobacteria</taxon>
        <taxon>Rhodospirillales</taxon>
        <taxon>Azospirillaceae</taxon>
        <taxon>Azospirillum</taxon>
    </lineage>
</organism>
<dbReference type="PROSITE" id="PS00888">
    <property type="entry name" value="CNMP_BINDING_1"/>
    <property type="match status" value="1"/>
</dbReference>
<feature type="transmembrane region" description="Helical" evidence="5">
    <location>
        <begin position="313"/>
        <end position="333"/>
    </location>
</feature>
<dbReference type="PROSITE" id="PS50042">
    <property type="entry name" value="CNMP_BINDING_3"/>
    <property type="match status" value="1"/>
</dbReference>
<dbReference type="InterPro" id="IPR018488">
    <property type="entry name" value="cNMP-bd_CS"/>
</dbReference>
<keyword evidence="4 5" id="KW-0472">Membrane</keyword>
<feature type="transmembrane region" description="Helical" evidence="5">
    <location>
        <begin position="12"/>
        <end position="40"/>
    </location>
</feature>
<dbReference type="GO" id="GO:0016020">
    <property type="term" value="C:membrane"/>
    <property type="evidence" value="ECO:0007669"/>
    <property type="project" value="UniProtKB-SubCell"/>
</dbReference>
<keyword evidence="2 5" id="KW-0812">Transmembrane</keyword>
<dbReference type="SMART" id="SM00100">
    <property type="entry name" value="cNMP"/>
    <property type="match status" value="1"/>
</dbReference>
<sequence>MTKNQKTPLRGNAILASGMIGLVAGIDNLGNGLAIAALLFSGPLASGLGLGVGVVLLSAAILALLVGLRSTQPNTVALVQETGVAVLASTVAAMAADTPDAPDAVRVATALAILGTSTLVTGALFWLVGRLRLGTLVRFFPYPVVAGFLAGSGWLLVEGGLTMLTGEHAPLANLGSLANPPTLAKLAPAALLAALLVVVLRRNAPPFALPAVLVGAALAFHAALAVLGITPDQARAWEWLPTVSGAGAVSLPWPTEIVATADWSRVLAAAPAILSVAVLGLVGLLLNSSGIELANGHDIDANAELRVTGSANLIAGLFGGPSGFVGLGMTLLAGRLGAADRWAGIATAAVIGLGLFFAGWLVANTPVFLTAGLILFLGIELLLEWAVASRKRLPRGDWLIVLAVLVAIAVVGFIEGLALGLAVSLAMFVYTYARLPVIRSSTTGHALRSRVDRSPAAMHHLTEAGGAIEILQLQGYLFFGTAEQIVHHVRRRLSDAGAPPLRFLIVDFAHIKGMDSAAASGFTRIRNLTATAGVRLLLSGLPPKVAAALALTELDLESDPALARVIDIDHALEHCENGLLATAPLPPPDGALIRHLEEALGPHARLADAVAALDELRLMPETVLIQAGETASDVFIIGRGRVKVQTTRPDGQRLRLRTMTGGAVVGEIALLLGQRRIADVVVDEPSVIYRLTAATLARLEREDAELAFVFHRLLSTTLAEKLTRATLVIEQAHR</sequence>
<dbReference type="SUPFAM" id="SSF51206">
    <property type="entry name" value="cAMP-binding domain-like"/>
    <property type="match status" value="1"/>
</dbReference>
<dbReference type="InterPro" id="IPR014710">
    <property type="entry name" value="RmlC-like_jellyroll"/>
</dbReference>
<dbReference type="PANTHER" id="PTHR43310">
    <property type="entry name" value="SULFATE TRANSPORTER YBAR-RELATED"/>
    <property type="match status" value="1"/>
</dbReference>
<evidence type="ECO:0000259" key="7">
    <source>
        <dbReference type="PROSITE" id="PS50801"/>
    </source>
</evidence>
<feature type="transmembrane region" description="Helical" evidence="5">
    <location>
        <begin position="107"/>
        <end position="127"/>
    </location>
</feature>
<dbReference type="InterPro" id="IPR011547">
    <property type="entry name" value="SLC26A/SulP_dom"/>
</dbReference>
<keyword evidence="3 5" id="KW-1133">Transmembrane helix</keyword>
<dbReference type="Proteomes" id="UP000280346">
    <property type="component" value="Unassembled WGS sequence"/>
</dbReference>
<evidence type="ECO:0000256" key="4">
    <source>
        <dbReference type="ARBA" id="ARBA00023136"/>
    </source>
</evidence>
<dbReference type="SUPFAM" id="SSF52091">
    <property type="entry name" value="SpoIIaa-like"/>
    <property type="match status" value="1"/>
</dbReference>
<accession>A0A3S0XAV9</accession>
<dbReference type="Pfam" id="PF00027">
    <property type="entry name" value="cNMP_binding"/>
    <property type="match status" value="1"/>
</dbReference>
<dbReference type="Gene3D" id="2.60.120.10">
    <property type="entry name" value="Jelly Rolls"/>
    <property type="match status" value="1"/>
</dbReference>
<feature type="transmembrane region" description="Helical" evidence="5">
    <location>
        <begin position="207"/>
        <end position="230"/>
    </location>
</feature>
<dbReference type="InterPro" id="IPR052706">
    <property type="entry name" value="Membrane-Transporter-like"/>
</dbReference>
<dbReference type="Pfam" id="PF00916">
    <property type="entry name" value="Sulfate_transp"/>
    <property type="match status" value="1"/>
</dbReference>
<dbReference type="CDD" id="cd00038">
    <property type="entry name" value="CAP_ED"/>
    <property type="match status" value="1"/>
</dbReference>
<feature type="transmembrane region" description="Helical" evidence="5">
    <location>
        <begin position="183"/>
        <end position="200"/>
    </location>
</feature>
<dbReference type="PROSITE" id="PS50801">
    <property type="entry name" value="STAS"/>
    <property type="match status" value="1"/>
</dbReference>
<feature type="transmembrane region" description="Helical" evidence="5">
    <location>
        <begin position="399"/>
        <end position="432"/>
    </location>
</feature>
<comment type="subcellular location">
    <subcellularLocation>
        <location evidence="1">Membrane</location>
        <topology evidence="1">Multi-pass membrane protein</topology>
    </subcellularLocation>
</comment>
<evidence type="ECO:0000256" key="1">
    <source>
        <dbReference type="ARBA" id="ARBA00004141"/>
    </source>
</evidence>
<feature type="transmembrane region" description="Helical" evidence="5">
    <location>
        <begin position="46"/>
        <end position="68"/>
    </location>
</feature>
<dbReference type="RefSeq" id="WP_126999005.1">
    <property type="nucleotide sequence ID" value="NZ_JBNPXW010000002.1"/>
</dbReference>
<feature type="transmembrane region" description="Helical" evidence="5">
    <location>
        <begin position="266"/>
        <end position="286"/>
    </location>
</feature>
<dbReference type="OrthoDB" id="9771198at2"/>
<dbReference type="InterPro" id="IPR002645">
    <property type="entry name" value="STAS_dom"/>
</dbReference>
<feature type="transmembrane region" description="Helical" evidence="5">
    <location>
        <begin position="342"/>
        <end position="361"/>
    </location>
</feature>
<keyword evidence="9" id="KW-1185">Reference proteome</keyword>
<dbReference type="PANTHER" id="PTHR43310:SF2">
    <property type="entry name" value="SLC26A_SULP TRANSPORTER DOMAIN-CONTAINING PROTEIN"/>
    <property type="match status" value="1"/>
</dbReference>
<protein>
    <submittedName>
        <fullName evidence="8">Cyclic nucleotide-binding domain-containing protein</fullName>
    </submittedName>
</protein>
<dbReference type="CDD" id="cd07042">
    <property type="entry name" value="STAS_SulP_like_sulfate_transporter"/>
    <property type="match status" value="1"/>
</dbReference>
<dbReference type="InterPro" id="IPR036513">
    <property type="entry name" value="STAS_dom_sf"/>
</dbReference>
<evidence type="ECO:0000259" key="6">
    <source>
        <dbReference type="PROSITE" id="PS50042"/>
    </source>
</evidence>
<evidence type="ECO:0000256" key="2">
    <source>
        <dbReference type="ARBA" id="ARBA00022692"/>
    </source>
</evidence>
<feature type="domain" description="Cyclic nucleotide-binding" evidence="6">
    <location>
        <begin position="606"/>
        <end position="699"/>
    </location>
</feature>
<feature type="transmembrane region" description="Helical" evidence="5">
    <location>
        <begin position="139"/>
        <end position="157"/>
    </location>
</feature>
<evidence type="ECO:0000313" key="9">
    <source>
        <dbReference type="Proteomes" id="UP000280346"/>
    </source>
</evidence>
<reference evidence="8 9" key="1">
    <citation type="submission" date="2018-12" db="EMBL/GenBank/DDBJ databases">
        <authorList>
            <person name="Yang Y."/>
        </authorList>
    </citation>
    <scope>NUCLEOTIDE SEQUENCE [LARGE SCALE GENOMIC DNA]</scope>
    <source>
        <strain evidence="8 9">GSF71</strain>
    </source>
</reference>
<dbReference type="EMBL" id="RZIJ01000010">
    <property type="protein sequence ID" value="RUQ70191.1"/>
    <property type="molecule type" value="Genomic_DNA"/>
</dbReference>
<name>A0A3S0XAV9_9PROT</name>
<evidence type="ECO:0000313" key="8">
    <source>
        <dbReference type="EMBL" id="RUQ70191.1"/>
    </source>
</evidence>
<evidence type="ECO:0000256" key="3">
    <source>
        <dbReference type="ARBA" id="ARBA00022989"/>
    </source>
</evidence>
<feature type="transmembrane region" description="Helical" evidence="5">
    <location>
        <begin position="75"/>
        <end position="95"/>
    </location>
</feature>
<gene>
    <name evidence="8" type="ORF">EJ913_14420</name>
</gene>
<comment type="caution">
    <text evidence="8">The sequence shown here is derived from an EMBL/GenBank/DDBJ whole genome shotgun (WGS) entry which is preliminary data.</text>
</comment>
<dbReference type="InterPro" id="IPR018490">
    <property type="entry name" value="cNMP-bd_dom_sf"/>
</dbReference>
<dbReference type="Gene3D" id="3.30.750.24">
    <property type="entry name" value="STAS domain"/>
    <property type="match status" value="1"/>
</dbReference>
<evidence type="ECO:0000256" key="5">
    <source>
        <dbReference type="SAM" id="Phobius"/>
    </source>
</evidence>
<dbReference type="AlphaFoldDB" id="A0A3S0XAV9"/>
<dbReference type="Pfam" id="PF01740">
    <property type="entry name" value="STAS"/>
    <property type="match status" value="1"/>
</dbReference>
<dbReference type="InterPro" id="IPR000595">
    <property type="entry name" value="cNMP-bd_dom"/>
</dbReference>